<evidence type="ECO:0000313" key="10">
    <source>
        <dbReference type="Proteomes" id="UP000722121"/>
    </source>
</evidence>
<comment type="similarity">
    <text evidence="2 7">Belongs to the ExbD/TolR family.</text>
</comment>
<feature type="transmembrane region" description="Helical" evidence="8">
    <location>
        <begin position="20"/>
        <end position="37"/>
    </location>
</feature>
<keyword evidence="6 8" id="KW-0472">Membrane</keyword>
<evidence type="ECO:0000256" key="6">
    <source>
        <dbReference type="ARBA" id="ARBA00023136"/>
    </source>
</evidence>
<gene>
    <name evidence="9" type="ORF">JYU14_02640</name>
</gene>
<dbReference type="Pfam" id="PF02472">
    <property type="entry name" value="ExbD"/>
    <property type="match status" value="1"/>
</dbReference>
<keyword evidence="7" id="KW-0813">Transport</keyword>
<comment type="caution">
    <text evidence="9">The sequence shown here is derived from an EMBL/GenBank/DDBJ whole genome shotgun (WGS) entry which is preliminary data.</text>
</comment>
<name>A0ABS3ARL8_9BACT</name>
<dbReference type="InterPro" id="IPR003400">
    <property type="entry name" value="ExbD"/>
</dbReference>
<protein>
    <submittedName>
        <fullName evidence="9">Biopolymer transporter ExbD</fullName>
    </submittedName>
</protein>
<organism evidence="9 10">
    <name type="scientific">Simkania negevensis</name>
    <dbReference type="NCBI Taxonomy" id="83561"/>
    <lineage>
        <taxon>Bacteria</taxon>
        <taxon>Pseudomonadati</taxon>
        <taxon>Chlamydiota</taxon>
        <taxon>Chlamydiia</taxon>
        <taxon>Parachlamydiales</taxon>
        <taxon>Simkaniaceae</taxon>
        <taxon>Simkania</taxon>
    </lineage>
</organism>
<dbReference type="EMBL" id="JAFITR010000044">
    <property type="protein sequence ID" value="MBN4066961.1"/>
    <property type="molecule type" value="Genomic_DNA"/>
</dbReference>
<keyword evidence="5 8" id="KW-1133">Transmembrane helix</keyword>
<evidence type="ECO:0000256" key="4">
    <source>
        <dbReference type="ARBA" id="ARBA00022692"/>
    </source>
</evidence>
<keyword evidence="10" id="KW-1185">Reference proteome</keyword>
<sequence>MSFVPEEEIGKKTGINLAPMIDFLFLMLAFFACLAVTREATKDTNLELVAEASQPTKAINYDEYKLITLNINRDGSYEWVTDLRDYPLEKSEDVYDELARQYQKGVLPKEKEKTKVILKIDKEAQWEPILKLVLAVKEIGFEVRPVYQKPS</sequence>
<evidence type="ECO:0000313" key="9">
    <source>
        <dbReference type="EMBL" id="MBN4066961.1"/>
    </source>
</evidence>
<evidence type="ECO:0000256" key="7">
    <source>
        <dbReference type="RuleBase" id="RU003879"/>
    </source>
</evidence>
<evidence type="ECO:0000256" key="5">
    <source>
        <dbReference type="ARBA" id="ARBA00022989"/>
    </source>
</evidence>
<reference evidence="9 10" key="1">
    <citation type="submission" date="2021-02" db="EMBL/GenBank/DDBJ databases">
        <title>Activity-based single-cell genomes from oceanic crustal fluid captures similar information to metagenomic and metatranscriptomic surveys with orders of magnitude less sampling.</title>
        <authorList>
            <person name="D'Angelo T.S."/>
            <person name="Orcutt B.N."/>
        </authorList>
    </citation>
    <scope>NUCLEOTIDE SEQUENCE [LARGE SCALE GENOMIC DNA]</scope>
    <source>
        <strain evidence="9">AH-315-G07</strain>
    </source>
</reference>
<evidence type="ECO:0000256" key="3">
    <source>
        <dbReference type="ARBA" id="ARBA00022475"/>
    </source>
</evidence>
<comment type="subcellular location">
    <subcellularLocation>
        <location evidence="1">Cell membrane</location>
        <topology evidence="1">Single-pass membrane protein</topology>
    </subcellularLocation>
    <subcellularLocation>
        <location evidence="7">Cell membrane</location>
        <topology evidence="7">Single-pass type II membrane protein</topology>
    </subcellularLocation>
</comment>
<evidence type="ECO:0000256" key="8">
    <source>
        <dbReference type="SAM" id="Phobius"/>
    </source>
</evidence>
<evidence type="ECO:0000256" key="1">
    <source>
        <dbReference type="ARBA" id="ARBA00004162"/>
    </source>
</evidence>
<keyword evidence="7" id="KW-0653">Protein transport</keyword>
<accession>A0ABS3ARL8</accession>
<proteinExistence type="inferred from homology"/>
<keyword evidence="3" id="KW-1003">Cell membrane</keyword>
<evidence type="ECO:0000256" key="2">
    <source>
        <dbReference type="ARBA" id="ARBA00005811"/>
    </source>
</evidence>
<keyword evidence="4 7" id="KW-0812">Transmembrane</keyword>
<dbReference type="Proteomes" id="UP000722121">
    <property type="component" value="Unassembled WGS sequence"/>
</dbReference>